<name>A0A1S6U5E6_9BACT</name>
<evidence type="ECO:0008006" key="4">
    <source>
        <dbReference type="Google" id="ProtNLM"/>
    </source>
</evidence>
<keyword evidence="3" id="KW-1185">Reference proteome</keyword>
<evidence type="ECO:0000313" key="3">
    <source>
        <dbReference type="Proteomes" id="UP000190868"/>
    </source>
</evidence>
<evidence type="ECO:0000256" key="1">
    <source>
        <dbReference type="SAM" id="Phobius"/>
    </source>
</evidence>
<dbReference type="GO" id="GO:0003677">
    <property type="term" value="F:DNA binding"/>
    <property type="evidence" value="ECO:0007669"/>
    <property type="project" value="InterPro"/>
</dbReference>
<protein>
    <recommendedName>
        <fullName evidence="4">Phosphatidylglycerophosphate synthase</fullName>
    </recommendedName>
</protein>
<gene>
    <name evidence="2" type="ORF">CPIN18021_0137</name>
</gene>
<sequence length="352" mass="40001">MNDLNILKDVGLKEVSRKTYIGREFLEHIVNKDYEKLTHVNVNGYIKILQREYGIDLSEWIQEYEQYCKDNKINEALRTKVDPKLKSYTGSGVGTNNVSGSSLGWLLWLLIFIVFIVASYFLDAYKYIESLPDIFEDKNRSVVYSDSSVVQEVSKNISVTQENVNIPATNKNKEQNISVEISFEQQNTKALNDISSNSTDNNLSKEEFEDNLNPEEVLSKTDMATEEIKNESDLNATLVSETNEDGLKKEYEMGTFLAKGKNGYIVPKSKVWIGVIDLKNKTKKSSTVSERYDLDLTGEKLIVCGNGNIAIHIDDEQKTFDPGRAARFLIKDGDIRFLTYDEFLSLNGGKSW</sequence>
<dbReference type="EMBL" id="CP017258">
    <property type="protein sequence ID" value="AQW86998.1"/>
    <property type="molecule type" value="Genomic_DNA"/>
</dbReference>
<organism evidence="2 3">
    <name type="scientific">Campylobacter pinnipediorum subsp. caledonicus</name>
    <dbReference type="NCBI Taxonomy" id="1874362"/>
    <lineage>
        <taxon>Bacteria</taxon>
        <taxon>Pseudomonadati</taxon>
        <taxon>Campylobacterota</taxon>
        <taxon>Epsilonproteobacteria</taxon>
        <taxon>Campylobacterales</taxon>
        <taxon>Campylobacteraceae</taxon>
        <taxon>Campylobacter</taxon>
    </lineage>
</organism>
<feature type="transmembrane region" description="Helical" evidence="1">
    <location>
        <begin position="105"/>
        <end position="122"/>
    </location>
</feature>
<dbReference type="Proteomes" id="UP000190868">
    <property type="component" value="Chromosome"/>
</dbReference>
<dbReference type="RefSeq" id="WP_078422730.1">
    <property type="nucleotide sequence ID" value="NZ_CP017018.1"/>
</dbReference>
<dbReference type="InterPro" id="IPR010982">
    <property type="entry name" value="Lambda_DNA-bd_dom_sf"/>
</dbReference>
<dbReference type="AlphaFoldDB" id="A0A1S6U5E6"/>
<dbReference type="KEGG" id="cpin:CPIN18020_0135"/>
<reference evidence="3" key="1">
    <citation type="submission" date="2016-09" db="EMBL/GenBank/DDBJ databases">
        <title>Comparative genomics of the Campylobacter concisus group.</title>
        <authorList>
            <person name="Miller W.G."/>
            <person name="Yee E."/>
            <person name="Chapman M.H."/>
            <person name="Huynh S."/>
            <person name="Bono J.L."/>
            <person name="On S.L.W."/>
            <person name="StLeger J."/>
            <person name="Foster G."/>
            <person name="Parker C.T."/>
        </authorList>
    </citation>
    <scope>NUCLEOTIDE SEQUENCE [LARGE SCALE GENOMIC DNA]</scope>
    <source>
        <strain evidence="3">RM18021</strain>
    </source>
</reference>
<keyword evidence="1" id="KW-1133">Transmembrane helix</keyword>
<keyword evidence="1" id="KW-0472">Membrane</keyword>
<proteinExistence type="predicted"/>
<dbReference type="GeneID" id="56565776"/>
<keyword evidence="1" id="KW-0812">Transmembrane</keyword>
<evidence type="ECO:0000313" key="2">
    <source>
        <dbReference type="EMBL" id="AQW86998.1"/>
    </source>
</evidence>
<dbReference type="Gene3D" id="1.10.260.40">
    <property type="entry name" value="lambda repressor-like DNA-binding domains"/>
    <property type="match status" value="1"/>
</dbReference>
<accession>A0A1S6U5E6</accession>